<feature type="transmembrane region" description="Helical" evidence="6">
    <location>
        <begin position="25"/>
        <end position="42"/>
    </location>
</feature>
<evidence type="ECO:0000313" key="8">
    <source>
        <dbReference type="Proteomes" id="UP000325787"/>
    </source>
</evidence>
<dbReference type="GO" id="GO:0042371">
    <property type="term" value="P:vitamin K biosynthetic process"/>
    <property type="evidence" value="ECO:0007669"/>
    <property type="project" value="TreeGrafter"/>
</dbReference>
<evidence type="ECO:0008006" key="9">
    <source>
        <dbReference type="Google" id="ProtNLM"/>
    </source>
</evidence>
<sequence length="312" mass="33132">MTTARTAAPTTVGSRIATYLRLGKARIYHHVYGWVLAALLLVRDGPVSARQLLALALLLVMVLATQWSAAAADDIGGHRDGSDARNYAGRPPLTVVKKPLVTGALTEREAVRFAVWTWIVGVAAGIAAAVLVSAPPLAVAVLLVAQVVAVQYSLGLKLSYRPLGLEGTILFTIACTALAPYWIAAGRVEPEILLMSLLVGLWFLLVVSYGNASDRAGDAEVGRRTMAVTLPPTAFAAVLHLFCLASAGTLALLFTTTRFSPVLAFTAVPVVVLHVFQLYYGVYRRELRKARFMGLLTVDLGCLGLVAALLAA</sequence>
<evidence type="ECO:0000256" key="3">
    <source>
        <dbReference type="ARBA" id="ARBA00022692"/>
    </source>
</evidence>
<dbReference type="RefSeq" id="WP_051764825.1">
    <property type="nucleotide sequence ID" value="NZ_CP034550.1"/>
</dbReference>
<evidence type="ECO:0000256" key="6">
    <source>
        <dbReference type="SAM" id="Phobius"/>
    </source>
</evidence>
<keyword evidence="2" id="KW-0808">Transferase</keyword>
<feature type="transmembrane region" description="Helical" evidence="6">
    <location>
        <begin position="168"/>
        <end position="186"/>
    </location>
</feature>
<dbReference type="GO" id="GO:0004659">
    <property type="term" value="F:prenyltransferase activity"/>
    <property type="evidence" value="ECO:0007669"/>
    <property type="project" value="InterPro"/>
</dbReference>
<dbReference type="EMBL" id="CP034550">
    <property type="protein sequence ID" value="QFZ20669.1"/>
    <property type="molecule type" value="Genomic_DNA"/>
</dbReference>
<dbReference type="GO" id="GO:0016020">
    <property type="term" value="C:membrane"/>
    <property type="evidence" value="ECO:0007669"/>
    <property type="project" value="UniProtKB-SubCell"/>
</dbReference>
<proteinExistence type="predicted"/>
<dbReference type="InterPro" id="IPR026046">
    <property type="entry name" value="UBIAD1"/>
</dbReference>
<evidence type="ECO:0000256" key="4">
    <source>
        <dbReference type="ARBA" id="ARBA00022989"/>
    </source>
</evidence>
<feature type="transmembrane region" description="Helical" evidence="6">
    <location>
        <begin position="48"/>
        <end position="69"/>
    </location>
</feature>
<name>A0A5Q0H3I5_SACSY</name>
<feature type="transmembrane region" description="Helical" evidence="6">
    <location>
        <begin position="259"/>
        <end position="280"/>
    </location>
</feature>
<evidence type="ECO:0000256" key="1">
    <source>
        <dbReference type="ARBA" id="ARBA00004141"/>
    </source>
</evidence>
<comment type="subcellular location">
    <subcellularLocation>
        <location evidence="1">Membrane</location>
        <topology evidence="1">Multi-pass membrane protein</topology>
    </subcellularLocation>
</comment>
<dbReference type="PANTHER" id="PTHR13929:SF0">
    <property type="entry name" value="UBIA PRENYLTRANSFERASE DOMAIN-CONTAINING PROTEIN 1"/>
    <property type="match status" value="1"/>
</dbReference>
<dbReference type="Proteomes" id="UP000325787">
    <property type="component" value="Chromosome"/>
</dbReference>
<dbReference type="AlphaFoldDB" id="A0A5Q0H3I5"/>
<evidence type="ECO:0000256" key="5">
    <source>
        <dbReference type="ARBA" id="ARBA00023136"/>
    </source>
</evidence>
<dbReference type="KEGG" id="ssyi:EKG83_27635"/>
<keyword evidence="4 6" id="KW-1133">Transmembrane helix</keyword>
<gene>
    <name evidence="7" type="ORF">EKG83_27635</name>
</gene>
<keyword evidence="8" id="KW-1185">Reference proteome</keyword>
<dbReference type="InterPro" id="IPR000537">
    <property type="entry name" value="UbiA_prenyltransferase"/>
</dbReference>
<feature type="transmembrane region" description="Helical" evidence="6">
    <location>
        <begin position="233"/>
        <end position="253"/>
    </location>
</feature>
<feature type="transmembrane region" description="Helical" evidence="6">
    <location>
        <begin position="292"/>
        <end position="311"/>
    </location>
</feature>
<reference evidence="8" key="1">
    <citation type="journal article" date="2021" name="Curr. Microbiol.">
        <title>Complete genome of nocamycin-producing strain Saccharothrix syringae NRRL B-16468 reveals the biosynthetic potential for secondary metabolites.</title>
        <authorList>
            <person name="Mo X."/>
            <person name="Yang S."/>
        </authorList>
    </citation>
    <scope>NUCLEOTIDE SEQUENCE [LARGE SCALE GENOMIC DNA]</scope>
    <source>
        <strain evidence="8">ATCC 51364 / DSM 43886 / JCM 6844 / KCTC 9398 / NBRC 14523 / NRRL B-16468 / INA 2240</strain>
    </source>
</reference>
<feature type="transmembrane region" description="Helical" evidence="6">
    <location>
        <begin position="113"/>
        <end position="131"/>
    </location>
</feature>
<dbReference type="PANTHER" id="PTHR13929">
    <property type="entry name" value="1,4-DIHYDROXY-2-NAPHTHOATE OCTAPRENYLTRANSFERASE"/>
    <property type="match status" value="1"/>
</dbReference>
<feature type="transmembrane region" description="Helical" evidence="6">
    <location>
        <begin position="137"/>
        <end position="156"/>
    </location>
</feature>
<protein>
    <recommendedName>
        <fullName evidence="9">Prenyltransferase</fullName>
    </recommendedName>
</protein>
<keyword evidence="3 6" id="KW-0812">Transmembrane</keyword>
<evidence type="ECO:0000313" key="7">
    <source>
        <dbReference type="EMBL" id="QFZ20669.1"/>
    </source>
</evidence>
<accession>A0A5Q0H3I5</accession>
<feature type="transmembrane region" description="Helical" evidence="6">
    <location>
        <begin position="192"/>
        <end position="212"/>
    </location>
</feature>
<dbReference type="Pfam" id="PF01040">
    <property type="entry name" value="UbiA"/>
    <property type="match status" value="1"/>
</dbReference>
<dbReference type="GO" id="GO:0009234">
    <property type="term" value="P:menaquinone biosynthetic process"/>
    <property type="evidence" value="ECO:0007669"/>
    <property type="project" value="TreeGrafter"/>
</dbReference>
<organism evidence="7 8">
    <name type="scientific">Saccharothrix syringae</name>
    <name type="common">Nocardiopsis syringae</name>
    <dbReference type="NCBI Taxonomy" id="103733"/>
    <lineage>
        <taxon>Bacteria</taxon>
        <taxon>Bacillati</taxon>
        <taxon>Actinomycetota</taxon>
        <taxon>Actinomycetes</taxon>
        <taxon>Pseudonocardiales</taxon>
        <taxon>Pseudonocardiaceae</taxon>
        <taxon>Saccharothrix</taxon>
    </lineage>
</organism>
<evidence type="ECO:0000256" key="2">
    <source>
        <dbReference type="ARBA" id="ARBA00022679"/>
    </source>
</evidence>
<keyword evidence="5 6" id="KW-0472">Membrane</keyword>
<dbReference type="OrthoDB" id="4545177at2"/>